<dbReference type="PANTHER" id="PTHR30055">
    <property type="entry name" value="HTH-TYPE TRANSCRIPTIONAL REGULATOR RUTR"/>
    <property type="match status" value="1"/>
</dbReference>
<evidence type="ECO:0000256" key="2">
    <source>
        <dbReference type="ARBA" id="ARBA00023125"/>
    </source>
</evidence>
<keyword evidence="3" id="KW-0804">Transcription</keyword>
<dbReference type="InterPro" id="IPR023772">
    <property type="entry name" value="DNA-bd_HTH_TetR-type_CS"/>
</dbReference>
<dbReference type="InterPro" id="IPR050109">
    <property type="entry name" value="HTH-type_TetR-like_transc_reg"/>
</dbReference>
<dbReference type="AlphaFoldDB" id="A0A7I7JY60"/>
<keyword evidence="2" id="KW-0238">DNA-binding</keyword>
<accession>A0A7I7JY60</accession>
<dbReference type="PANTHER" id="PTHR30055:SF234">
    <property type="entry name" value="HTH-TYPE TRANSCRIPTIONAL REGULATOR BETI"/>
    <property type="match status" value="1"/>
</dbReference>
<dbReference type="PROSITE" id="PS50977">
    <property type="entry name" value="HTH_TETR_2"/>
    <property type="match status" value="1"/>
</dbReference>
<evidence type="ECO:0000313" key="5">
    <source>
        <dbReference type="Proteomes" id="UP000467006"/>
    </source>
</evidence>
<dbReference type="Proteomes" id="UP000467006">
    <property type="component" value="Chromosome"/>
</dbReference>
<dbReference type="GO" id="GO:0003700">
    <property type="term" value="F:DNA-binding transcription factor activity"/>
    <property type="evidence" value="ECO:0007669"/>
    <property type="project" value="TreeGrafter"/>
</dbReference>
<gene>
    <name evidence="4" type="ORF">MDUV_17070</name>
</gene>
<evidence type="ECO:0000256" key="3">
    <source>
        <dbReference type="ARBA" id="ARBA00023163"/>
    </source>
</evidence>
<evidence type="ECO:0000313" key="4">
    <source>
        <dbReference type="EMBL" id="BBX16847.1"/>
    </source>
</evidence>
<dbReference type="InterPro" id="IPR036271">
    <property type="entry name" value="Tet_transcr_reg_TetR-rel_C_sf"/>
</dbReference>
<dbReference type="InterPro" id="IPR009057">
    <property type="entry name" value="Homeodomain-like_sf"/>
</dbReference>
<proteinExistence type="predicted"/>
<name>A0A7I7JY60_9MYCO</name>
<dbReference type="PROSITE" id="PS01081">
    <property type="entry name" value="HTH_TETR_1"/>
    <property type="match status" value="1"/>
</dbReference>
<dbReference type="InterPro" id="IPR001647">
    <property type="entry name" value="HTH_TetR"/>
</dbReference>
<dbReference type="InterPro" id="IPR049484">
    <property type="entry name" value="Rv0078-like_C"/>
</dbReference>
<evidence type="ECO:0000256" key="1">
    <source>
        <dbReference type="ARBA" id="ARBA00023015"/>
    </source>
</evidence>
<reference evidence="4 5" key="1">
    <citation type="journal article" date="2019" name="Emerg. Microbes Infect.">
        <title>Comprehensive subspecies identification of 175 nontuberculous mycobacteria species based on 7547 genomic profiles.</title>
        <authorList>
            <person name="Matsumoto Y."/>
            <person name="Kinjo T."/>
            <person name="Motooka D."/>
            <person name="Nabeya D."/>
            <person name="Jung N."/>
            <person name="Uechi K."/>
            <person name="Horii T."/>
            <person name="Iida T."/>
            <person name="Fujita J."/>
            <person name="Nakamura S."/>
        </authorList>
    </citation>
    <scope>NUCLEOTIDE SEQUENCE [LARGE SCALE GENOMIC DNA]</scope>
    <source>
        <strain evidence="4 5">JCM 6396</strain>
    </source>
</reference>
<dbReference type="SUPFAM" id="SSF48498">
    <property type="entry name" value="Tetracyclin repressor-like, C-terminal domain"/>
    <property type="match status" value="1"/>
</dbReference>
<protein>
    <submittedName>
        <fullName evidence="4">TetR family transcriptional regulator</fullName>
    </submittedName>
</protein>
<keyword evidence="1" id="KW-0805">Transcription regulation</keyword>
<dbReference type="Pfam" id="PF21351">
    <property type="entry name" value="TetR_C_41"/>
    <property type="match status" value="1"/>
</dbReference>
<dbReference type="GO" id="GO:0000976">
    <property type="term" value="F:transcription cis-regulatory region binding"/>
    <property type="evidence" value="ECO:0007669"/>
    <property type="project" value="TreeGrafter"/>
</dbReference>
<dbReference type="OrthoDB" id="9805134at2"/>
<dbReference type="KEGG" id="mdu:MDUV_17070"/>
<sequence>MSSRRSQAERTEATTGALLDAARRLFAADGFDATSLAAVAAQAGVTKGALYHHFDNKARLFEAVFTREIDRLAQSVLAAYRGRADPWDAFCAACRAFLQDCCDPPTQRIVLIEAFSAIGWTATRRLETPLLELMCAGIAAAVAAGRIDPRPAEPFAHFLFGALCETALTVARSDDPPGAHRDAVAEVDRVLGAMAVRSGQ</sequence>
<dbReference type="EMBL" id="AP022563">
    <property type="protein sequence ID" value="BBX16847.1"/>
    <property type="molecule type" value="Genomic_DNA"/>
</dbReference>
<dbReference type="RefSeq" id="WP_098004319.1">
    <property type="nucleotide sequence ID" value="NZ_AP022563.1"/>
</dbReference>
<dbReference type="SUPFAM" id="SSF46689">
    <property type="entry name" value="Homeodomain-like"/>
    <property type="match status" value="1"/>
</dbReference>
<dbReference type="Gene3D" id="1.10.357.10">
    <property type="entry name" value="Tetracycline Repressor, domain 2"/>
    <property type="match status" value="1"/>
</dbReference>
<dbReference type="PRINTS" id="PR00455">
    <property type="entry name" value="HTHTETR"/>
</dbReference>
<dbReference type="Pfam" id="PF00440">
    <property type="entry name" value="TetR_N"/>
    <property type="match status" value="1"/>
</dbReference>
<organism evidence="4 5">
    <name type="scientific">Mycolicibacterium duvalii</name>
    <dbReference type="NCBI Taxonomy" id="39688"/>
    <lineage>
        <taxon>Bacteria</taxon>
        <taxon>Bacillati</taxon>
        <taxon>Actinomycetota</taxon>
        <taxon>Actinomycetes</taxon>
        <taxon>Mycobacteriales</taxon>
        <taxon>Mycobacteriaceae</taxon>
        <taxon>Mycolicibacterium</taxon>
    </lineage>
</organism>
<keyword evidence="5" id="KW-1185">Reference proteome</keyword>